<sequence>MATIVNSFGSTYRQKGAKMLITETGEIVGTLSGGCVENDIFQYTKQISDEPLLISYDATSEEDLIWGFGLGCNGAVQILLEKLDYSWKLSPLNLINECLT</sequence>
<evidence type="ECO:0000313" key="2">
    <source>
        <dbReference type="EMBL" id="EHJ14905.1"/>
    </source>
</evidence>
<evidence type="ECO:0000259" key="1">
    <source>
        <dbReference type="Pfam" id="PF02625"/>
    </source>
</evidence>
<dbReference type="InterPro" id="IPR003777">
    <property type="entry name" value="XdhC_CoxI"/>
</dbReference>
<feature type="domain" description="XdhC- CoxI" evidence="1">
    <location>
        <begin position="1"/>
        <end position="56"/>
    </location>
</feature>
<dbReference type="InterPro" id="IPR052698">
    <property type="entry name" value="MoCofactor_Util/Proc"/>
</dbReference>
<dbReference type="Pfam" id="PF02625">
    <property type="entry name" value="XdhC_CoxI"/>
    <property type="match status" value="1"/>
</dbReference>
<organism evidence="2 3">
    <name type="scientific">Crocosphaera watsonii WH 0003</name>
    <dbReference type="NCBI Taxonomy" id="423471"/>
    <lineage>
        <taxon>Bacteria</taxon>
        <taxon>Bacillati</taxon>
        <taxon>Cyanobacteriota</taxon>
        <taxon>Cyanophyceae</taxon>
        <taxon>Oscillatoriophycideae</taxon>
        <taxon>Chroococcales</taxon>
        <taxon>Aphanothecaceae</taxon>
        <taxon>Crocosphaera</taxon>
    </lineage>
</organism>
<gene>
    <name evidence="2" type="ORF">CWATWH0003_0426a4</name>
</gene>
<dbReference type="AlphaFoldDB" id="G5IYS5"/>
<accession>G5IYS5</accession>
<proteinExistence type="predicted"/>
<comment type="caution">
    <text evidence="2">The sequence shown here is derived from an EMBL/GenBank/DDBJ whole genome shotgun (WGS) entry which is preliminary data.</text>
</comment>
<dbReference type="PANTHER" id="PTHR30388:SF6">
    <property type="entry name" value="XANTHINE DEHYDROGENASE SUBUNIT A-RELATED"/>
    <property type="match status" value="1"/>
</dbReference>
<feature type="non-terminal residue" evidence="2">
    <location>
        <position position="100"/>
    </location>
</feature>
<protein>
    <recommendedName>
        <fullName evidence="1">XdhC- CoxI domain-containing protein</fullName>
    </recommendedName>
</protein>
<dbReference type="PANTHER" id="PTHR30388">
    <property type="entry name" value="ALDEHYDE OXIDOREDUCTASE MOLYBDENUM COFACTOR ASSEMBLY PROTEIN"/>
    <property type="match status" value="1"/>
</dbReference>
<dbReference type="RefSeq" id="WP_007309061.1">
    <property type="nucleotide sequence ID" value="NZ_AESD01000072.1"/>
</dbReference>
<name>G5IYS5_CROWT</name>
<reference evidence="2 3" key="1">
    <citation type="journal article" date="2011" name="Front. Microbiol.">
        <title>Two Strains of Crocosphaera watsonii with Highly Conserved Genomes are Distinguished by Strain-Specific Features.</title>
        <authorList>
            <person name="Bench S.R."/>
            <person name="Ilikchyan I.N."/>
            <person name="Tripp H.J."/>
            <person name="Zehr J.P."/>
        </authorList>
    </citation>
    <scope>NUCLEOTIDE SEQUENCE [LARGE SCALE GENOMIC DNA]</scope>
    <source>
        <strain evidence="2 3">WH 0003</strain>
    </source>
</reference>
<dbReference type="Proteomes" id="UP000003477">
    <property type="component" value="Unassembled WGS sequence"/>
</dbReference>
<dbReference type="EMBL" id="AESD01000072">
    <property type="protein sequence ID" value="EHJ14905.1"/>
    <property type="molecule type" value="Genomic_DNA"/>
</dbReference>
<dbReference type="GeneID" id="88764360"/>
<evidence type="ECO:0000313" key="3">
    <source>
        <dbReference type="Proteomes" id="UP000003477"/>
    </source>
</evidence>